<accession>A0ABY8Q1W2</accession>
<gene>
    <name evidence="2" type="ORF">QF092_10835</name>
</gene>
<dbReference type="SUPFAM" id="SSF55136">
    <property type="entry name" value="Probable bacterial effector-binding domain"/>
    <property type="match status" value="1"/>
</dbReference>
<dbReference type="InterPro" id="IPR006917">
    <property type="entry name" value="SOUL_heme-bd"/>
</dbReference>
<dbReference type="InterPro" id="IPR011256">
    <property type="entry name" value="Reg_factor_effector_dom_sf"/>
</dbReference>
<dbReference type="Gene3D" id="3.20.80.10">
    <property type="entry name" value="Regulatory factor, effector binding domain"/>
    <property type="match status" value="1"/>
</dbReference>
<dbReference type="RefSeq" id="WP_281463919.1">
    <property type="nucleotide sequence ID" value="NZ_CP124535.1"/>
</dbReference>
<keyword evidence="1" id="KW-0732">Signal</keyword>
<feature type="chain" id="PRO_5047313366" evidence="1">
    <location>
        <begin position="19"/>
        <end position="193"/>
    </location>
</feature>
<evidence type="ECO:0000256" key="1">
    <source>
        <dbReference type="SAM" id="SignalP"/>
    </source>
</evidence>
<dbReference type="PANTHER" id="PTHR11220:SF1">
    <property type="entry name" value="HEME-BINDING PROTEIN 2"/>
    <property type="match status" value="1"/>
</dbReference>
<evidence type="ECO:0000313" key="3">
    <source>
        <dbReference type="Proteomes" id="UP001230978"/>
    </source>
</evidence>
<proteinExistence type="predicted"/>
<sequence>MRWLWLVAVAMMAGQAGAEEMTRKGYERPAFVVEAAEGAREVRAYGPRVVAEVAVRGDRKAAVNTGFGLLAGYIFGGNDGGDKIAMTVPVEQADQGEGVWRVRFTMPAAAVAAGLPVPKDARVVLREMPAARMVVEGFSGMPDSVDMAARADALRAWAEARGLRVEGGPVYSFYDAPWTPAGARLNEVGFVLR</sequence>
<organism evidence="2 3">
    <name type="scientific">Fuscovulum ytuae</name>
    <dbReference type="NCBI Taxonomy" id="3042299"/>
    <lineage>
        <taxon>Bacteria</taxon>
        <taxon>Pseudomonadati</taxon>
        <taxon>Pseudomonadota</taxon>
        <taxon>Alphaproteobacteria</taxon>
        <taxon>Rhodobacterales</taxon>
        <taxon>Paracoccaceae</taxon>
        <taxon>Fuscovulum</taxon>
    </lineage>
</organism>
<reference evidence="2 3" key="1">
    <citation type="submission" date="2023-04" db="EMBL/GenBank/DDBJ databases">
        <title>YMD61, complete Genome.</title>
        <authorList>
            <person name="Zhang J."/>
        </authorList>
    </citation>
    <scope>NUCLEOTIDE SEQUENCE [LARGE SCALE GENOMIC DNA]</scope>
    <source>
        <strain evidence="2 3">YMD61</strain>
    </source>
</reference>
<protein>
    <submittedName>
        <fullName evidence="2">Heme-binding protein</fullName>
    </submittedName>
</protein>
<dbReference type="Pfam" id="PF04832">
    <property type="entry name" value="SOUL"/>
    <property type="match status" value="1"/>
</dbReference>
<dbReference type="Proteomes" id="UP001230978">
    <property type="component" value="Chromosome"/>
</dbReference>
<dbReference type="PANTHER" id="PTHR11220">
    <property type="entry name" value="HEME-BINDING PROTEIN-RELATED"/>
    <property type="match status" value="1"/>
</dbReference>
<dbReference type="EMBL" id="CP124535">
    <property type="protein sequence ID" value="WGV14789.1"/>
    <property type="molecule type" value="Genomic_DNA"/>
</dbReference>
<feature type="signal peptide" evidence="1">
    <location>
        <begin position="1"/>
        <end position="18"/>
    </location>
</feature>
<keyword evidence="3" id="KW-1185">Reference proteome</keyword>
<evidence type="ECO:0000313" key="2">
    <source>
        <dbReference type="EMBL" id="WGV14789.1"/>
    </source>
</evidence>
<name>A0ABY8Q1W2_9RHOB</name>